<evidence type="ECO:0000256" key="1">
    <source>
        <dbReference type="SAM" id="MobiDB-lite"/>
    </source>
</evidence>
<evidence type="ECO:0000313" key="2">
    <source>
        <dbReference type="EMBL" id="KAF7707889.1"/>
    </source>
</evidence>
<proteinExistence type="predicted"/>
<dbReference type="EMBL" id="JABFDY010000004">
    <property type="protein sequence ID" value="KAF7707889.1"/>
    <property type="molecule type" value="Genomic_DNA"/>
</dbReference>
<organism evidence="2 3">
    <name type="scientific">Silurus meridionalis</name>
    <name type="common">Southern catfish</name>
    <name type="synonym">Silurus soldatovi meridionalis</name>
    <dbReference type="NCBI Taxonomy" id="175797"/>
    <lineage>
        <taxon>Eukaryota</taxon>
        <taxon>Metazoa</taxon>
        <taxon>Chordata</taxon>
        <taxon>Craniata</taxon>
        <taxon>Vertebrata</taxon>
        <taxon>Euteleostomi</taxon>
        <taxon>Actinopterygii</taxon>
        <taxon>Neopterygii</taxon>
        <taxon>Teleostei</taxon>
        <taxon>Ostariophysi</taxon>
        <taxon>Siluriformes</taxon>
        <taxon>Siluridae</taxon>
        <taxon>Silurus</taxon>
    </lineage>
</organism>
<evidence type="ECO:0000313" key="3">
    <source>
        <dbReference type="Proteomes" id="UP000606274"/>
    </source>
</evidence>
<name>A0A8T0BLA4_SILME</name>
<reference evidence="2" key="1">
    <citation type="submission" date="2020-08" db="EMBL/GenBank/DDBJ databases">
        <title>Chromosome-level assembly of Southern catfish (Silurus meridionalis) provides insights into visual adaptation to the nocturnal and benthic lifestyles.</title>
        <authorList>
            <person name="Zhang Y."/>
            <person name="Wang D."/>
            <person name="Peng Z."/>
        </authorList>
    </citation>
    <scope>NUCLEOTIDE SEQUENCE</scope>
    <source>
        <strain evidence="2">SWU-2019-XX</strain>
        <tissue evidence="2">Muscle</tissue>
    </source>
</reference>
<gene>
    <name evidence="2" type="ORF">HF521_016946</name>
</gene>
<accession>A0A8T0BLA4</accession>
<dbReference type="AlphaFoldDB" id="A0A8T0BLA4"/>
<feature type="compositionally biased region" description="Basic residues" evidence="1">
    <location>
        <begin position="1"/>
        <end position="10"/>
    </location>
</feature>
<protein>
    <submittedName>
        <fullName evidence="2">Uncharacterized protein</fullName>
    </submittedName>
</protein>
<sequence length="95" mass="10343">MPPRKMHRGTGKPCLSQTAKDGTGWVEEDIGMPSAVANHCASLQAGPTESAKRKITSVLQSFLCLLDVGMLQTIRSARSIKPAEQSRTGIWQFMN</sequence>
<keyword evidence="3" id="KW-1185">Reference proteome</keyword>
<feature type="region of interest" description="Disordered" evidence="1">
    <location>
        <begin position="1"/>
        <end position="20"/>
    </location>
</feature>
<dbReference type="Proteomes" id="UP000606274">
    <property type="component" value="Unassembled WGS sequence"/>
</dbReference>
<comment type="caution">
    <text evidence="2">The sequence shown here is derived from an EMBL/GenBank/DDBJ whole genome shotgun (WGS) entry which is preliminary data.</text>
</comment>